<evidence type="ECO:0000313" key="14">
    <source>
        <dbReference type="EMBL" id="MDF2095215.1"/>
    </source>
</evidence>
<feature type="domain" description="CMP/dCMP-type deaminase" evidence="13">
    <location>
        <begin position="3"/>
        <end position="125"/>
    </location>
</feature>
<keyword evidence="12 14" id="KW-0378">Hydrolase</keyword>
<reference evidence="14 15" key="1">
    <citation type="submission" date="2023-03" db="EMBL/GenBank/DDBJ databases">
        <title>Fodinicurvata sp. CAU 1616 isolated from sea sendiment.</title>
        <authorList>
            <person name="Kim W."/>
        </authorList>
    </citation>
    <scope>NUCLEOTIDE SEQUENCE [LARGE SCALE GENOMIC DNA]</scope>
    <source>
        <strain evidence="14 15">CAU 1616</strain>
    </source>
</reference>
<dbReference type="GO" id="GO:0008703">
    <property type="term" value="F:5-amino-6-(5-phosphoribosylamino)uracil reductase activity"/>
    <property type="evidence" value="ECO:0007669"/>
    <property type="project" value="UniProtKB-EC"/>
</dbReference>
<keyword evidence="11" id="KW-0511">Multifunctional enzyme</keyword>
<accession>A0ABT5YK94</accession>
<dbReference type="InterPro" id="IPR024072">
    <property type="entry name" value="DHFR-like_dom_sf"/>
</dbReference>
<keyword evidence="15" id="KW-1185">Reference proteome</keyword>
<keyword evidence="10 12" id="KW-0560">Oxidoreductase</keyword>
<evidence type="ECO:0000256" key="4">
    <source>
        <dbReference type="ARBA" id="ARBA00005259"/>
    </source>
</evidence>
<evidence type="ECO:0000256" key="8">
    <source>
        <dbReference type="ARBA" id="ARBA00022833"/>
    </source>
</evidence>
<dbReference type="Pfam" id="PF01872">
    <property type="entry name" value="RibD_C"/>
    <property type="match status" value="1"/>
</dbReference>
<evidence type="ECO:0000256" key="11">
    <source>
        <dbReference type="ARBA" id="ARBA00023268"/>
    </source>
</evidence>
<dbReference type="SUPFAM" id="SSF53927">
    <property type="entry name" value="Cytidine deaminase-like"/>
    <property type="match status" value="1"/>
</dbReference>
<dbReference type="Gene3D" id="3.40.430.10">
    <property type="entry name" value="Dihydrofolate Reductase, subunit A"/>
    <property type="match status" value="1"/>
</dbReference>
<comment type="cofactor">
    <cofactor evidence="12">
        <name>Zn(2+)</name>
        <dbReference type="ChEBI" id="CHEBI:29105"/>
    </cofactor>
    <text evidence="12">Binds 1 zinc ion.</text>
</comment>
<comment type="catalytic activity">
    <reaction evidence="12">
        <text>5-amino-6-(5-phospho-D-ribitylamino)uracil + NADP(+) = 5-amino-6-(5-phospho-D-ribosylamino)uracil + NADPH + H(+)</text>
        <dbReference type="Rhea" id="RHEA:17845"/>
        <dbReference type="ChEBI" id="CHEBI:15378"/>
        <dbReference type="ChEBI" id="CHEBI:57783"/>
        <dbReference type="ChEBI" id="CHEBI:58349"/>
        <dbReference type="ChEBI" id="CHEBI:58421"/>
        <dbReference type="ChEBI" id="CHEBI:58453"/>
        <dbReference type="EC" id="1.1.1.193"/>
    </reaction>
</comment>
<dbReference type="InterPro" id="IPR016192">
    <property type="entry name" value="APOBEC/CMP_deaminase_Zn-bd"/>
</dbReference>
<dbReference type="InterPro" id="IPR004794">
    <property type="entry name" value="Eubact_RibD"/>
</dbReference>
<organism evidence="14 15">
    <name type="scientific">Aquibaculum arenosum</name>
    <dbReference type="NCBI Taxonomy" id="3032591"/>
    <lineage>
        <taxon>Bacteria</taxon>
        <taxon>Pseudomonadati</taxon>
        <taxon>Pseudomonadota</taxon>
        <taxon>Alphaproteobacteria</taxon>
        <taxon>Rhodospirillales</taxon>
        <taxon>Rhodovibrionaceae</taxon>
        <taxon>Aquibaculum</taxon>
    </lineage>
</organism>
<dbReference type="Pfam" id="PF00383">
    <property type="entry name" value="dCMP_cyt_deam_1"/>
    <property type="match status" value="1"/>
</dbReference>
<evidence type="ECO:0000256" key="9">
    <source>
        <dbReference type="ARBA" id="ARBA00022857"/>
    </source>
</evidence>
<dbReference type="EC" id="1.1.1.193" evidence="12"/>
<comment type="pathway">
    <text evidence="2 12">Cofactor biosynthesis; riboflavin biosynthesis; 5-amino-6-(D-ribitylamino)uracil from GTP: step 2/4.</text>
</comment>
<dbReference type="RefSeq" id="WP_275820424.1">
    <property type="nucleotide sequence ID" value="NZ_JARHUD010000002.1"/>
</dbReference>
<evidence type="ECO:0000256" key="12">
    <source>
        <dbReference type="PIRNR" id="PIRNR006769"/>
    </source>
</evidence>
<evidence type="ECO:0000256" key="5">
    <source>
        <dbReference type="ARBA" id="ARBA00007417"/>
    </source>
</evidence>
<dbReference type="PANTHER" id="PTHR38011:SF7">
    <property type="entry name" value="2,5-DIAMINO-6-RIBOSYLAMINO-4(3H)-PYRIMIDINONE 5'-PHOSPHATE REDUCTASE"/>
    <property type="match status" value="1"/>
</dbReference>
<evidence type="ECO:0000256" key="6">
    <source>
        <dbReference type="ARBA" id="ARBA00022619"/>
    </source>
</evidence>
<comment type="function">
    <text evidence="1 12">Converts 2,5-diamino-6-(ribosylamino)-4(3h)-pyrimidinone 5'-phosphate into 5-amino-6-(ribosylamino)-2,4(1h,3h)-pyrimidinedione 5'-phosphate.</text>
</comment>
<dbReference type="EMBL" id="JARHUD010000002">
    <property type="protein sequence ID" value="MDF2095215.1"/>
    <property type="molecule type" value="Genomic_DNA"/>
</dbReference>
<comment type="similarity">
    <text evidence="5 12">In the C-terminal section; belongs to the HTP reductase family.</text>
</comment>
<evidence type="ECO:0000259" key="13">
    <source>
        <dbReference type="PROSITE" id="PS51747"/>
    </source>
</evidence>
<dbReference type="PROSITE" id="PS00903">
    <property type="entry name" value="CYT_DCMP_DEAMINASES_1"/>
    <property type="match status" value="1"/>
</dbReference>
<comment type="pathway">
    <text evidence="3 12">Cofactor biosynthesis; riboflavin biosynthesis; 5-amino-6-(D-ribitylamino)uracil from GTP: step 3/4.</text>
</comment>
<dbReference type="InterPro" id="IPR016193">
    <property type="entry name" value="Cytidine_deaminase-like"/>
</dbReference>
<dbReference type="NCBIfam" id="TIGR00227">
    <property type="entry name" value="ribD_Cterm"/>
    <property type="match status" value="1"/>
</dbReference>
<dbReference type="GO" id="GO:0008835">
    <property type="term" value="F:diaminohydroxyphosphoribosylaminopyrimidine deaminase activity"/>
    <property type="evidence" value="ECO:0007669"/>
    <property type="project" value="UniProtKB-EC"/>
</dbReference>
<evidence type="ECO:0000256" key="1">
    <source>
        <dbReference type="ARBA" id="ARBA00002151"/>
    </source>
</evidence>
<gene>
    <name evidence="14" type="primary">ribD</name>
    <name evidence="14" type="ORF">P2G67_04415</name>
</gene>
<dbReference type="Gene3D" id="3.40.140.10">
    <property type="entry name" value="Cytidine Deaminase, domain 2"/>
    <property type="match status" value="1"/>
</dbReference>
<dbReference type="InterPro" id="IPR002125">
    <property type="entry name" value="CMP_dCMP_dom"/>
</dbReference>
<dbReference type="NCBIfam" id="TIGR00326">
    <property type="entry name" value="eubact_ribD"/>
    <property type="match status" value="1"/>
</dbReference>
<sequence>MSSSDQLHMRAALALARRGLGTTAPNPAVGCVLVREGRVVGRGWTQPGGRPHAETEALRRAGAEAAGATAYVTLEPCAHHGTTPPCSDALIAAGIRRCVVACIDPDRRVQGSGLRRLRDAGISVDTGLLQAEAEALNRGFILNRTATRPLVTLKLATSLDGRIALASGESRWITGPAARQRAHLLRAAHDAVLVGSGTALADNPRLDVRLPGLAARKPLRVVLDAGLRLPGSHDLIARGWEHNTLILTRPGHTEARRSSYHARGVEVTALADCGPDGRPTPKAVLAELVRREVTRLMVEGGAGAAAAFLKAGLVDHLVWFRAGKVIGSDGREAVEALDLATLAKAPQFELESVERLDGDLLESWVRKE</sequence>
<dbReference type="InterPro" id="IPR002734">
    <property type="entry name" value="RibDG_C"/>
</dbReference>
<dbReference type="InterPro" id="IPR050765">
    <property type="entry name" value="Riboflavin_Biosynth_HTPR"/>
</dbReference>
<protein>
    <recommendedName>
        <fullName evidence="12">Riboflavin biosynthesis protein RibD</fullName>
    </recommendedName>
    <domain>
        <recommendedName>
            <fullName evidence="12">Diaminohydroxyphosphoribosylaminopyrimidine deaminase</fullName>
            <shortName evidence="12">DRAP deaminase</shortName>
            <ecNumber evidence="12">3.5.4.26</ecNumber>
        </recommendedName>
        <alternativeName>
            <fullName evidence="12">Riboflavin-specific deaminase</fullName>
        </alternativeName>
    </domain>
    <domain>
        <recommendedName>
            <fullName evidence="12">5-amino-6-(5-phosphoribosylamino)uracil reductase</fullName>
            <ecNumber evidence="12">1.1.1.193</ecNumber>
        </recommendedName>
        <alternativeName>
            <fullName evidence="12">HTP reductase</fullName>
        </alternativeName>
    </domain>
</protein>
<dbReference type="SUPFAM" id="SSF53597">
    <property type="entry name" value="Dihydrofolate reductase-like"/>
    <property type="match status" value="1"/>
</dbReference>
<dbReference type="PANTHER" id="PTHR38011">
    <property type="entry name" value="DIHYDROFOLATE REDUCTASE FAMILY PROTEIN (AFU_ORTHOLOGUE AFUA_8G06820)"/>
    <property type="match status" value="1"/>
</dbReference>
<dbReference type="EC" id="3.5.4.26" evidence="12"/>
<name>A0ABT5YK94_9PROT</name>
<keyword evidence="9 12" id="KW-0521">NADP</keyword>
<keyword evidence="7 12" id="KW-0479">Metal-binding</keyword>
<proteinExistence type="inferred from homology"/>
<evidence type="ECO:0000313" key="15">
    <source>
        <dbReference type="Proteomes" id="UP001215503"/>
    </source>
</evidence>
<keyword evidence="8 12" id="KW-0862">Zinc</keyword>
<comment type="caution">
    <text evidence="14">The sequence shown here is derived from an EMBL/GenBank/DDBJ whole genome shotgun (WGS) entry which is preliminary data.</text>
</comment>
<comment type="catalytic activity">
    <reaction evidence="12">
        <text>2,5-diamino-6-hydroxy-4-(5-phosphoribosylamino)-pyrimidine + H2O + H(+) = 5-amino-6-(5-phospho-D-ribosylamino)uracil + NH4(+)</text>
        <dbReference type="Rhea" id="RHEA:21868"/>
        <dbReference type="ChEBI" id="CHEBI:15377"/>
        <dbReference type="ChEBI" id="CHEBI:15378"/>
        <dbReference type="ChEBI" id="CHEBI:28938"/>
        <dbReference type="ChEBI" id="CHEBI:58453"/>
        <dbReference type="ChEBI" id="CHEBI:58614"/>
        <dbReference type="EC" id="3.5.4.26"/>
    </reaction>
</comment>
<dbReference type="PROSITE" id="PS51747">
    <property type="entry name" value="CYT_DCMP_DEAMINASES_2"/>
    <property type="match status" value="1"/>
</dbReference>
<keyword evidence="6 12" id="KW-0686">Riboflavin biosynthesis</keyword>
<evidence type="ECO:0000256" key="2">
    <source>
        <dbReference type="ARBA" id="ARBA00004882"/>
    </source>
</evidence>
<dbReference type="CDD" id="cd01284">
    <property type="entry name" value="Riboflavin_deaminase-reductase"/>
    <property type="match status" value="1"/>
</dbReference>
<dbReference type="Proteomes" id="UP001215503">
    <property type="component" value="Unassembled WGS sequence"/>
</dbReference>
<comment type="similarity">
    <text evidence="4 12">In the N-terminal section; belongs to the cytidine and deoxycytidylate deaminase family.</text>
</comment>
<dbReference type="PIRSF" id="PIRSF006769">
    <property type="entry name" value="RibD"/>
    <property type="match status" value="1"/>
</dbReference>
<evidence type="ECO:0000256" key="7">
    <source>
        <dbReference type="ARBA" id="ARBA00022723"/>
    </source>
</evidence>
<dbReference type="InterPro" id="IPR011549">
    <property type="entry name" value="RibD_C"/>
</dbReference>
<evidence type="ECO:0000256" key="10">
    <source>
        <dbReference type="ARBA" id="ARBA00023002"/>
    </source>
</evidence>
<evidence type="ECO:0000256" key="3">
    <source>
        <dbReference type="ARBA" id="ARBA00004910"/>
    </source>
</evidence>